<gene>
    <name evidence="1" type="ORF">FHS55_001011</name>
</gene>
<dbReference type="Gene3D" id="1.10.600.10">
    <property type="entry name" value="Farnesyl Diphosphate Synthase"/>
    <property type="match status" value="1"/>
</dbReference>
<keyword evidence="1" id="KW-0808">Transferase</keyword>
<dbReference type="AlphaFoldDB" id="A0A839Z8B9"/>
<accession>A0A839Z8B9</accession>
<name>A0A839Z8B9_9HYPH</name>
<dbReference type="PANTHER" id="PTHR31480">
    <property type="entry name" value="BIFUNCTIONAL LYCOPENE CYCLASE/PHYTOENE SYNTHASE"/>
    <property type="match status" value="1"/>
</dbReference>
<comment type="caution">
    <text evidence="1">The sequence shown here is derived from an EMBL/GenBank/DDBJ whole genome shotgun (WGS) entry which is preliminary data.</text>
</comment>
<dbReference type="Pfam" id="PF00494">
    <property type="entry name" value="SQS_PSY"/>
    <property type="match status" value="1"/>
</dbReference>
<dbReference type="GO" id="GO:0016765">
    <property type="term" value="F:transferase activity, transferring alkyl or aryl (other than methyl) groups"/>
    <property type="evidence" value="ECO:0007669"/>
    <property type="project" value="UniProtKB-ARBA"/>
</dbReference>
<dbReference type="InterPro" id="IPR002060">
    <property type="entry name" value="Squ/phyt_synthse"/>
</dbReference>
<dbReference type="Proteomes" id="UP000533469">
    <property type="component" value="Unassembled WGS sequence"/>
</dbReference>
<evidence type="ECO:0000313" key="1">
    <source>
        <dbReference type="EMBL" id="MBB3770425.1"/>
    </source>
</evidence>
<organism evidence="1 2">
    <name type="scientific">Ancylobacter tetraedralis</name>
    <dbReference type="NCBI Taxonomy" id="217068"/>
    <lineage>
        <taxon>Bacteria</taxon>
        <taxon>Pseudomonadati</taxon>
        <taxon>Pseudomonadota</taxon>
        <taxon>Alphaproteobacteria</taxon>
        <taxon>Hyphomicrobiales</taxon>
        <taxon>Xanthobacteraceae</taxon>
        <taxon>Ancylobacter</taxon>
    </lineage>
</organism>
<protein>
    <submittedName>
        <fullName evidence="1">Phytoene synthase</fullName>
        <ecNumber evidence="1">2.5.1.32</ecNumber>
    </submittedName>
</protein>
<dbReference type="EC" id="2.5.1.32" evidence="1"/>
<evidence type="ECO:0000313" key="2">
    <source>
        <dbReference type="Proteomes" id="UP000533469"/>
    </source>
</evidence>
<dbReference type="SUPFAM" id="SSF48576">
    <property type="entry name" value="Terpenoid synthases"/>
    <property type="match status" value="1"/>
</dbReference>
<keyword evidence="2" id="KW-1185">Reference proteome</keyword>
<dbReference type="EMBL" id="JACICD010000001">
    <property type="protein sequence ID" value="MBB3770425.1"/>
    <property type="molecule type" value="Genomic_DNA"/>
</dbReference>
<dbReference type="InterPro" id="IPR008949">
    <property type="entry name" value="Isoprenoid_synthase_dom_sf"/>
</dbReference>
<reference evidence="1 2" key="1">
    <citation type="submission" date="2020-08" db="EMBL/GenBank/DDBJ databases">
        <title>Genomic Encyclopedia of Type Strains, Phase IV (KMG-IV): sequencing the most valuable type-strain genomes for metagenomic binning, comparative biology and taxonomic classification.</title>
        <authorList>
            <person name="Goeker M."/>
        </authorList>
    </citation>
    <scope>NUCLEOTIDE SEQUENCE [LARGE SCALE GENOMIC DNA]</scope>
    <source>
        <strain evidence="1 2">DSM 5895</strain>
    </source>
</reference>
<proteinExistence type="predicted"/>
<dbReference type="RefSeq" id="WP_343055981.1">
    <property type="nucleotide sequence ID" value="NZ_JACICD010000001.1"/>
</dbReference>
<sequence length="296" mass="31792">MNMAESGKPDTAYCAQLVRALDRDRYIADLFAPADRRGALFALHAFNVEVARVREAITNPMAGEVRLQWWSDALIGGARGDVRANPVAAALLDAIEAHRLPRETFFSLLDARIFDLYDDPMPTMNDLEGYAGETSSALIRLAGLILTGTADPNSADAAGHAGVAYAVVGLLRAFPIHARRGQCYVPLDILASHGLKRADAVSGKVSPALRAALGEMRVLARKHYELALGHLAGRDPALLPAFLPLVLVPGDLARMERAHDPFVSVPAAGPLSRLWQLWRGARPLRAAFDAAPARAG</sequence>